<reference evidence="3" key="2">
    <citation type="journal article" date="2011" name="Proc. Natl. Acad. Sci. U.S.A.">
        <title>Obligate biotrophy features unraveled by the genomic analysis of rust fungi.</title>
        <authorList>
            <person name="Duplessis S."/>
            <person name="Cuomo C.A."/>
            <person name="Lin Y.-C."/>
            <person name="Aerts A."/>
            <person name="Tisserant E."/>
            <person name="Veneault-Fourrey C."/>
            <person name="Joly D.L."/>
            <person name="Hacquard S."/>
            <person name="Amselem J."/>
            <person name="Cantarel B.L."/>
            <person name="Chiu R."/>
            <person name="Coutinho P.M."/>
            <person name="Feau N."/>
            <person name="Field M."/>
            <person name="Frey P."/>
            <person name="Gelhaye E."/>
            <person name="Goldberg J."/>
            <person name="Grabherr M.G."/>
            <person name="Kodira C.D."/>
            <person name="Kohler A."/>
            <person name="Kuees U."/>
            <person name="Lindquist E.A."/>
            <person name="Lucas S.M."/>
            <person name="Mago R."/>
            <person name="Mauceli E."/>
            <person name="Morin E."/>
            <person name="Murat C."/>
            <person name="Pangilinan J.L."/>
            <person name="Park R."/>
            <person name="Pearson M."/>
            <person name="Quesneville H."/>
            <person name="Rouhier N."/>
            <person name="Sakthikumar S."/>
            <person name="Salamov A.A."/>
            <person name="Schmutz J."/>
            <person name="Selles B."/>
            <person name="Shapiro H."/>
            <person name="Tanguay P."/>
            <person name="Tuskan G.A."/>
            <person name="Henrissat B."/>
            <person name="Van de Peer Y."/>
            <person name="Rouze P."/>
            <person name="Ellis J.G."/>
            <person name="Dodds P.N."/>
            <person name="Schein J.E."/>
            <person name="Zhong S."/>
            <person name="Hamelin R.C."/>
            <person name="Grigoriev I.V."/>
            <person name="Szabo L.J."/>
            <person name="Martin F."/>
        </authorList>
    </citation>
    <scope>NUCLEOTIDE SEQUENCE [LARGE SCALE GENOMIC DNA]</scope>
    <source>
        <strain evidence="3">CRL 75-36-700-3 / race SCCL</strain>
    </source>
</reference>
<reference key="1">
    <citation type="submission" date="2007-01" db="EMBL/GenBank/DDBJ databases">
        <title>The Genome Sequence of Puccinia graminis f. sp. tritici Strain CRL 75-36-700-3.</title>
        <authorList>
            <consortium name="The Broad Institute Genome Sequencing Platform"/>
            <person name="Birren B."/>
            <person name="Lander E."/>
            <person name="Galagan J."/>
            <person name="Nusbaum C."/>
            <person name="Devon K."/>
            <person name="Cuomo C."/>
            <person name="Jaffe D."/>
            <person name="Butler J."/>
            <person name="Alvarez P."/>
            <person name="Gnerre S."/>
            <person name="Grabherr M."/>
            <person name="Mauceli E."/>
            <person name="Brockman W."/>
            <person name="Young S."/>
            <person name="LaButti K."/>
            <person name="Sykes S."/>
            <person name="DeCaprio D."/>
            <person name="Crawford M."/>
            <person name="Koehrsen M."/>
            <person name="Engels R."/>
            <person name="Montgomery P."/>
            <person name="Pearson M."/>
            <person name="Howarth C."/>
            <person name="Larson L."/>
            <person name="White J."/>
            <person name="Zeng Q."/>
            <person name="Kodira C."/>
            <person name="Yandava C."/>
            <person name="Alvarado L."/>
            <person name="O'Leary S."/>
            <person name="Szabo L."/>
            <person name="Dean R."/>
            <person name="Schein J."/>
        </authorList>
    </citation>
    <scope>NUCLEOTIDE SEQUENCE</scope>
    <source>
        <strain>CRL 75-36-700-3</strain>
    </source>
</reference>
<evidence type="ECO:0000313" key="3">
    <source>
        <dbReference type="Proteomes" id="UP000008783"/>
    </source>
</evidence>
<dbReference type="Proteomes" id="UP000008783">
    <property type="component" value="Unassembled WGS sequence"/>
</dbReference>
<dbReference type="GeneID" id="10536959"/>
<feature type="region of interest" description="Disordered" evidence="1">
    <location>
        <begin position="57"/>
        <end position="93"/>
    </location>
</feature>
<proteinExistence type="predicted"/>
<keyword evidence="3" id="KW-1185">Reference proteome</keyword>
<dbReference type="AlphaFoldDB" id="E3K453"/>
<dbReference type="VEuPathDB" id="FungiDB:PGTG_04811"/>
<evidence type="ECO:0000313" key="2">
    <source>
        <dbReference type="EMBL" id="EFP78855.2"/>
    </source>
</evidence>
<dbReference type="KEGG" id="pgr:PGTG_04811"/>
<dbReference type="InParanoid" id="E3K453"/>
<evidence type="ECO:0000256" key="1">
    <source>
        <dbReference type="SAM" id="MobiDB-lite"/>
    </source>
</evidence>
<protein>
    <submittedName>
        <fullName evidence="2">Uncharacterized protein</fullName>
    </submittedName>
</protein>
<dbReference type="PROSITE" id="PS51257">
    <property type="entry name" value="PROKAR_LIPOPROTEIN"/>
    <property type="match status" value="1"/>
</dbReference>
<accession>E3K453</accession>
<dbReference type="EMBL" id="DS178271">
    <property type="protein sequence ID" value="EFP78855.2"/>
    <property type="molecule type" value="Genomic_DNA"/>
</dbReference>
<organism evidence="2 3">
    <name type="scientific">Puccinia graminis f. sp. tritici (strain CRL 75-36-700-3 / race SCCL)</name>
    <name type="common">Black stem rust fungus</name>
    <dbReference type="NCBI Taxonomy" id="418459"/>
    <lineage>
        <taxon>Eukaryota</taxon>
        <taxon>Fungi</taxon>
        <taxon>Dikarya</taxon>
        <taxon>Basidiomycota</taxon>
        <taxon>Pucciniomycotina</taxon>
        <taxon>Pucciniomycetes</taxon>
        <taxon>Pucciniales</taxon>
        <taxon>Pucciniaceae</taxon>
        <taxon>Puccinia</taxon>
    </lineage>
</organism>
<sequence>MARARREGKAEGILGFQTTPPPSHPVASGCDSAQGAPRDWRRQPYIGHRKQVTEVANSNPAKNLKFGKSRHIAQPPPAGEDVADLGPGELRNPVRKGLQKSCVPCKRDSKGFAQDLRNTFARIAQ</sequence>
<gene>
    <name evidence="2" type="ORF">PGTG_04811</name>
</gene>
<feature type="compositionally biased region" description="Basic and acidic residues" evidence="1">
    <location>
        <begin position="1"/>
        <end position="10"/>
    </location>
</feature>
<name>E3K453_PUCGT</name>
<dbReference type="RefSeq" id="XP_003323274.2">
    <property type="nucleotide sequence ID" value="XM_003323226.2"/>
</dbReference>
<feature type="region of interest" description="Disordered" evidence="1">
    <location>
        <begin position="1"/>
        <end position="39"/>
    </location>
</feature>
<dbReference type="HOGENOM" id="CLU_1993724_0_0_1"/>